<sequence length="44" mass="5459">MYLYLREIETINGSKKRRRDKTDANEYIKLSKIDDTIRYQLIFF</sequence>
<dbReference type="KEGG" id="cff:CFF8240_1302"/>
<dbReference type="EMBL" id="CP000487">
    <property type="protein sequence ID" value="ABK81804.1"/>
    <property type="molecule type" value="Genomic_DNA"/>
</dbReference>
<proteinExistence type="predicted"/>
<evidence type="ECO:0000313" key="2">
    <source>
        <dbReference type="Proteomes" id="UP000000760"/>
    </source>
</evidence>
<dbReference type="AlphaFoldDB" id="A0RQH3"/>
<dbReference type="Proteomes" id="UP000000760">
    <property type="component" value="Chromosome"/>
</dbReference>
<reference evidence="2" key="1">
    <citation type="submission" date="2006-11" db="EMBL/GenBank/DDBJ databases">
        <title>Sequence of Campylobacter fetus subsp. fetus 82-40.</title>
        <authorList>
            <person name="Fouts D.E."/>
            <person name="Nelson K.E."/>
        </authorList>
    </citation>
    <scope>NUCLEOTIDE SEQUENCE [LARGE SCALE GENOMIC DNA]</scope>
    <source>
        <strain evidence="2">82-40</strain>
    </source>
</reference>
<accession>A0RQH3</accession>
<organism evidence="1 2">
    <name type="scientific">Campylobacter fetus subsp. fetus (strain 82-40)</name>
    <dbReference type="NCBI Taxonomy" id="360106"/>
    <lineage>
        <taxon>Bacteria</taxon>
        <taxon>Pseudomonadati</taxon>
        <taxon>Campylobacterota</taxon>
        <taxon>Epsilonproteobacteria</taxon>
        <taxon>Campylobacterales</taxon>
        <taxon>Campylobacteraceae</taxon>
        <taxon>Campylobacter</taxon>
    </lineage>
</organism>
<dbReference type="HOGENOM" id="CLU_3213709_0_0_7"/>
<name>A0RQH3_CAMFF</name>
<evidence type="ECO:0000313" key="1">
    <source>
        <dbReference type="EMBL" id="ABK81804.1"/>
    </source>
</evidence>
<gene>
    <name evidence="1" type="ordered locus">CFF8240_1302</name>
</gene>
<protein>
    <submittedName>
        <fullName evidence="1">Uncharacterized protein</fullName>
    </submittedName>
</protein>